<dbReference type="STRING" id="356660.SAMN05444336_102477"/>
<organism evidence="2 3">
    <name type="scientific">Albimonas donghaensis</name>
    <dbReference type="NCBI Taxonomy" id="356660"/>
    <lineage>
        <taxon>Bacteria</taxon>
        <taxon>Pseudomonadati</taxon>
        <taxon>Pseudomonadota</taxon>
        <taxon>Alphaproteobacteria</taxon>
        <taxon>Rhodobacterales</taxon>
        <taxon>Paracoccaceae</taxon>
        <taxon>Albimonas</taxon>
    </lineage>
</organism>
<dbReference type="Proteomes" id="UP000199118">
    <property type="component" value="Unassembled WGS sequence"/>
</dbReference>
<keyword evidence="3" id="KW-1185">Reference proteome</keyword>
<evidence type="ECO:0000256" key="1">
    <source>
        <dbReference type="SAM" id="MobiDB-lite"/>
    </source>
</evidence>
<proteinExistence type="predicted"/>
<protein>
    <submittedName>
        <fullName evidence="2">Uncharacterized protein</fullName>
    </submittedName>
</protein>
<dbReference type="EMBL" id="FNMZ01000002">
    <property type="protein sequence ID" value="SDW83363.1"/>
    <property type="molecule type" value="Genomic_DNA"/>
</dbReference>
<gene>
    <name evidence="2" type="ORF">SAMN05444336_102477</name>
</gene>
<dbReference type="AlphaFoldDB" id="A0A1H2WRS1"/>
<sequence length="196" mass="19316">MTLLFRVFRIVVRFSTLIVFLAMLGLNVATLTISGVAAAANGALAAVGVGTVAARSAAASAAAAAPRRAAVRAATRRVSARVTRGAARNAGAVLAESVPWLGAAAVVGFTAMDLRDACATMEDLRALDEAMGPDPALRPESPGPGPSAEDGSMLDRAAARVCALEVPTLAEVRAGVGGGMGDGLGDGVGGGTPAPP</sequence>
<feature type="region of interest" description="Disordered" evidence="1">
    <location>
        <begin position="174"/>
        <end position="196"/>
    </location>
</feature>
<dbReference type="RefSeq" id="WP_092680713.1">
    <property type="nucleotide sequence ID" value="NZ_FNMZ01000002.1"/>
</dbReference>
<dbReference type="OrthoDB" id="7743350at2"/>
<evidence type="ECO:0000313" key="3">
    <source>
        <dbReference type="Proteomes" id="UP000199118"/>
    </source>
</evidence>
<accession>A0A1H2WRS1</accession>
<feature type="region of interest" description="Disordered" evidence="1">
    <location>
        <begin position="131"/>
        <end position="154"/>
    </location>
</feature>
<feature type="compositionally biased region" description="Gly residues" evidence="1">
    <location>
        <begin position="175"/>
        <end position="196"/>
    </location>
</feature>
<reference evidence="2 3" key="1">
    <citation type="submission" date="2016-10" db="EMBL/GenBank/DDBJ databases">
        <authorList>
            <person name="de Groot N.N."/>
        </authorList>
    </citation>
    <scope>NUCLEOTIDE SEQUENCE [LARGE SCALE GENOMIC DNA]</scope>
    <source>
        <strain evidence="2 3">DSM 17890</strain>
    </source>
</reference>
<evidence type="ECO:0000313" key="2">
    <source>
        <dbReference type="EMBL" id="SDW83363.1"/>
    </source>
</evidence>
<name>A0A1H2WRS1_9RHOB</name>